<protein>
    <submittedName>
        <fullName evidence="2">AlNc14C2478G13245 protein</fullName>
    </submittedName>
</protein>
<proteinExistence type="predicted"/>
<reference evidence="2" key="2">
    <citation type="submission" date="2011-02" db="EMBL/GenBank/DDBJ databases">
        <authorList>
            <person name="MacLean D."/>
        </authorList>
    </citation>
    <scope>NUCLEOTIDE SEQUENCE</scope>
</reference>
<evidence type="ECO:0000256" key="1">
    <source>
        <dbReference type="SAM" id="MobiDB-lite"/>
    </source>
</evidence>
<dbReference type="HOGENOM" id="CLU_122151_0_0_1"/>
<dbReference type="AlphaFoldDB" id="F0X2Y4"/>
<sequence>MHDGHVSILQQRQRRAHHSRILRRRPSNHKNIKGCSEQVFQTDVRSRLEIKDLGVVKTFLGLQISLDEEVDYVLDQEVLIDLLLNEYGLETANGVRALIAAECNNYKSQEPEYIAMTTANGDASVKISVSGGKVTLYRALYETGYMFCSTQGDSTSSQAYYGRLEDGEAYFKVLEGDQDVKVADRRRWSIVW</sequence>
<evidence type="ECO:0000313" key="2">
    <source>
        <dbReference type="EMBL" id="CCA28349.1"/>
    </source>
</evidence>
<accession>F0X2Y4</accession>
<feature type="region of interest" description="Disordered" evidence="1">
    <location>
        <begin position="1"/>
        <end position="27"/>
    </location>
</feature>
<reference evidence="2" key="1">
    <citation type="journal article" date="2011" name="PLoS Biol.">
        <title>Gene gain and loss during evolution of obligate parasitism in the white rust pathogen of Arabidopsis thaliana.</title>
        <authorList>
            <person name="Kemen E."/>
            <person name="Gardiner A."/>
            <person name="Schultz-Larsen T."/>
            <person name="Kemen A.C."/>
            <person name="Balmuth A.L."/>
            <person name="Robert-Seilaniantz A."/>
            <person name="Bailey K."/>
            <person name="Holub E."/>
            <person name="Studholme D.J."/>
            <person name="Maclean D."/>
            <person name="Jones J.D."/>
        </authorList>
    </citation>
    <scope>NUCLEOTIDE SEQUENCE</scope>
</reference>
<organism evidence="2">
    <name type="scientific">Albugo laibachii Nc14</name>
    <dbReference type="NCBI Taxonomy" id="890382"/>
    <lineage>
        <taxon>Eukaryota</taxon>
        <taxon>Sar</taxon>
        <taxon>Stramenopiles</taxon>
        <taxon>Oomycota</taxon>
        <taxon>Peronosporomycetes</taxon>
        <taxon>Albuginales</taxon>
        <taxon>Albuginaceae</taxon>
        <taxon>Albugo</taxon>
    </lineage>
</organism>
<dbReference type="EMBL" id="FR825565">
    <property type="protein sequence ID" value="CCA28349.1"/>
    <property type="molecule type" value="Genomic_DNA"/>
</dbReference>
<gene>
    <name evidence="2" type="primary">AlNc14C2478G13245</name>
    <name evidence="2" type="ORF">ALNC14_144930</name>
</gene>
<feature type="compositionally biased region" description="Basic residues" evidence="1">
    <location>
        <begin position="12"/>
        <end position="27"/>
    </location>
</feature>
<name>F0X2Y4_9STRA</name>